<dbReference type="InterPro" id="IPR009057">
    <property type="entry name" value="Homeodomain-like_sf"/>
</dbReference>
<dbReference type="RefSeq" id="XP_022301021.1">
    <property type="nucleotide sequence ID" value="XM_022445313.1"/>
</dbReference>
<dbReference type="InterPro" id="IPR036397">
    <property type="entry name" value="RNaseH_sf"/>
</dbReference>
<dbReference type="Pfam" id="PF13936">
    <property type="entry name" value="HTH_38"/>
    <property type="match status" value="1"/>
</dbReference>
<keyword evidence="2" id="KW-1185">Reference proteome</keyword>
<dbReference type="GO" id="GO:0003676">
    <property type="term" value="F:nucleic acid binding"/>
    <property type="evidence" value="ECO:0007669"/>
    <property type="project" value="InterPro"/>
</dbReference>
<dbReference type="AlphaFoldDB" id="A0A8B8BDE5"/>
<reference evidence="3" key="1">
    <citation type="submission" date="2025-08" db="UniProtKB">
        <authorList>
            <consortium name="RefSeq"/>
        </authorList>
    </citation>
    <scope>IDENTIFICATION</scope>
    <source>
        <tissue evidence="3">Whole sample</tissue>
    </source>
</reference>
<evidence type="ECO:0000313" key="3">
    <source>
        <dbReference type="RefSeq" id="XP_022301021.1"/>
    </source>
</evidence>
<protein>
    <submittedName>
        <fullName evidence="3">Uncharacterized protein LOC111109230</fullName>
    </submittedName>
</protein>
<dbReference type="OrthoDB" id="6155880at2759"/>
<dbReference type="Gene3D" id="3.30.420.10">
    <property type="entry name" value="Ribonuclease H-like superfamily/Ribonuclease H"/>
    <property type="match status" value="1"/>
</dbReference>
<evidence type="ECO:0000259" key="1">
    <source>
        <dbReference type="Pfam" id="PF13936"/>
    </source>
</evidence>
<dbReference type="KEGG" id="cvn:111109230"/>
<dbReference type="Gene3D" id="1.10.10.10">
    <property type="entry name" value="Winged helix-like DNA-binding domain superfamily/Winged helix DNA-binding domain"/>
    <property type="match status" value="1"/>
</dbReference>
<dbReference type="InterPro" id="IPR025246">
    <property type="entry name" value="IS30-like_HTH"/>
</dbReference>
<sequence>MRRMSTQERARAVGMVQAGRSLREVARDFNRDHKTISRLVRKFQRTGSVEDLPRTPERRVTTRQPDPYIRLTHIRDRNLTAHTTARNTIGRHGRLLSDQTIRNRLREGRLRARRPYVGLVLSARHKQLRLARVRRHLRFTRADWGRVLFTDESRFNLRRSDGRNRVYRRRGNAIMTFVLGNEVSLEVVL</sequence>
<gene>
    <name evidence="3" type="primary">LOC111109230</name>
</gene>
<dbReference type="GeneID" id="111109230"/>
<name>A0A8B8BDE5_CRAVI</name>
<dbReference type="SUPFAM" id="SSF46689">
    <property type="entry name" value="Homeodomain-like"/>
    <property type="match status" value="1"/>
</dbReference>
<accession>A0A8B8BDE5</accession>
<evidence type="ECO:0000313" key="2">
    <source>
        <dbReference type="Proteomes" id="UP000694844"/>
    </source>
</evidence>
<dbReference type="Proteomes" id="UP000694844">
    <property type="component" value="Chromosome 8"/>
</dbReference>
<feature type="domain" description="Transposase IS30-like HTH" evidence="1">
    <location>
        <begin position="2"/>
        <end position="42"/>
    </location>
</feature>
<dbReference type="InterPro" id="IPR036388">
    <property type="entry name" value="WH-like_DNA-bd_sf"/>
</dbReference>
<organism evidence="2 3">
    <name type="scientific">Crassostrea virginica</name>
    <name type="common">Eastern oyster</name>
    <dbReference type="NCBI Taxonomy" id="6565"/>
    <lineage>
        <taxon>Eukaryota</taxon>
        <taxon>Metazoa</taxon>
        <taxon>Spiralia</taxon>
        <taxon>Lophotrochozoa</taxon>
        <taxon>Mollusca</taxon>
        <taxon>Bivalvia</taxon>
        <taxon>Autobranchia</taxon>
        <taxon>Pteriomorphia</taxon>
        <taxon>Ostreida</taxon>
        <taxon>Ostreoidea</taxon>
        <taxon>Ostreidae</taxon>
        <taxon>Crassostrea</taxon>
    </lineage>
</organism>
<proteinExistence type="predicted"/>